<proteinExistence type="predicted"/>
<gene>
    <name evidence="1" type="primary">LOC107792152</name>
</gene>
<dbReference type="PaxDb" id="4097-A0A1S3ZZM1"/>
<dbReference type="InterPro" id="IPR036397">
    <property type="entry name" value="RNaseH_sf"/>
</dbReference>
<name>A0A1S3ZZM1_TOBAC</name>
<dbReference type="GO" id="GO:0003676">
    <property type="term" value="F:nucleic acid binding"/>
    <property type="evidence" value="ECO:0007669"/>
    <property type="project" value="InterPro"/>
</dbReference>
<dbReference type="KEGG" id="nta:107792152"/>
<dbReference type="PANTHER" id="PTHR47266">
    <property type="entry name" value="ENDONUCLEASE-RELATED"/>
    <property type="match status" value="1"/>
</dbReference>
<evidence type="ECO:0000313" key="1">
    <source>
        <dbReference type="RefSeq" id="XP_016469828.1"/>
    </source>
</evidence>
<dbReference type="AlphaFoldDB" id="A0A1S3ZZM1"/>
<dbReference type="OrthoDB" id="1094981at2759"/>
<reference evidence="1" key="1">
    <citation type="submission" date="2025-08" db="UniProtKB">
        <authorList>
            <consortium name="RefSeq"/>
        </authorList>
    </citation>
    <scope>IDENTIFICATION</scope>
</reference>
<dbReference type="Gene3D" id="3.30.420.10">
    <property type="entry name" value="Ribonuclease H-like superfamily/Ribonuclease H"/>
    <property type="match status" value="1"/>
</dbReference>
<accession>A0A1S3ZZM1</accession>
<dbReference type="InterPro" id="IPR012337">
    <property type="entry name" value="RNaseH-like_sf"/>
</dbReference>
<protein>
    <recommendedName>
        <fullName evidence="2">Protein NYNRIN-like</fullName>
    </recommendedName>
</protein>
<dbReference type="RefSeq" id="XP_016469828.1">
    <property type="nucleotide sequence ID" value="XM_016614342.1"/>
</dbReference>
<dbReference type="OMA" id="ASHGRHI"/>
<evidence type="ECO:0008006" key="2">
    <source>
        <dbReference type="Google" id="ProtNLM"/>
    </source>
</evidence>
<dbReference type="SUPFAM" id="SSF53098">
    <property type="entry name" value="Ribonuclease H-like"/>
    <property type="match status" value="1"/>
</dbReference>
<dbReference type="STRING" id="4097.A0A1S3ZZM1"/>
<organism evidence="1">
    <name type="scientific">Nicotiana tabacum</name>
    <name type="common">Common tobacco</name>
    <dbReference type="NCBI Taxonomy" id="4097"/>
    <lineage>
        <taxon>Eukaryota</taxon>
        <taxon>Viridiplantae</taxon>
        <taxon>Streptophyta</taxon>
        <taxon>Embryophyta</taxon>
        <taxon>Tracheophyta</taxon>
        <taxon>Spermatophyta</taxon>
        <taxon>Magnoliopsida</taxon>
        <taxon>eudicotyledons</taxon>
        <taxon>Gunneridae</taxon>
        <taxon>Pentapetalae</taxon>
        <taxon>asterids</taxon>
        <taxon>lamiids</taxon>
        <taxon>Solanales</taxon>
        <taxon>Solanaceae</taxon>
        <taxon>Nicotianoideae</taxon>
        <taxon>Nicotianeae</taxon>
        <taxon>Nicotiana</taxon>
    </lineage>
</organism>
<dbReference type="InterPro" id="IPR052160">
    <property type="entry name" value="Gypsy_RT_Integrase-like"/>
</dbReference>
<sequence length="171" mass="20052">MYHAQTSGQVEVANIELKRILEKTVSAYHKDWSVKLEEALWAYKTALKTTIGTSPFKRVYEKSCHLPVEIEHKAYCAIKMLNLDLSLAGEHRLGQMNALEEFRLDTYENARIFKEKTKRWHDRLIKPKEFHEGDIVLLYNSRLKLFPENFKSRWTGPYVVKHVSPYGAIEI</sequence>